<accession>A0ABY8NA29</accession>
<reference evidence="1 2" key="1">
    <citation type="submission" date="2022-02" db="EMBL/GenBank/DDBJ databases">
        <authorList>
            <person name="Cha I.-T."/>
            <person name="Lee K.-E."/>
            <person name="Park S.-J."/>
        </authorList>
    </citation>
    <scope>NUCLEOTIDE SEQUENCE [LARGE SCALE GENOMIC DNA]</scope>
    <source>
        <strain evidence="1 2">K3R-10</strain>
    </source>
</reference>
<dbReference type="EMBL" id="CP092332">
    <property type="protein sequence ID" value="WGK95082.1"/>
    <property type="molecule type" value="Genomic_DNA"/>
</dbReference>
<organism evidence="1 2">
    <name type="scientific">Flavobacterium keumense</name>
    <dbReference type="NCBI Taxonomy" id="1306518"/>
    <lineage>
        <taxon>Bacteria</taxon>
        <taxon>Pseudomonadati</taxon>
        <taxon>Bacteroidota</taxon>
        <taxon>Flavobacteriia</taxon>
        <taxon>Flavobacteriales</taxon>
        <taxon>Flavobacteriaceae</taxon>
        <taxon>Flavobacterium</taxon>
    </lineage>
</organism>
<evidence type="ECO:0000313" key="2">
    <source>
        <dbReference type="Proteomes" id="UP001232117"/>
    </source>
</evidence>
<gene>
    <name evidence="1" type="ORF">MG292_02320</name>
</gene>
<proteinExistence type="predicted"/>
<evidence type="ECO:0000313" key="1">
    <source>
        <dbReference type="EMBL" id="WGK95082.1"/>
    </source>
</evidence>
<sequence length="211" mass="23988">MKKILITVLFTLTMLQGYTQEIYFLTGKNHTNYKIRYTGSELINNLEKKGDGDSYEIGLALPIKVQRLAFDNNLNYTIGLTLNQYNAVAGDLANNYIWKTEYIGIQNALIYSFVRSNHIDLALKGGINLSTMLYGNQTINNSRFNLNNQRDFNGLVLTPVLGIRAKCNLSEYGYLSLGYNYSKSTNLTNDTNKKLSFLTHQILFGISFELY</sequence>
<dbReference type="RefSeq" id="WP_264534303.1">
    <property type="nucleotide sequence ID" value="NZ_CP092332.1"/>
</dbReference>
<reference evidence="1 2" key="2">
    <citation type="submission" date="2023-06" db="EMBL/GenBank/DDBJ databases">
        <title>Complete Genome Sequence of Flavobacterium keumense K3R-10.</title>
        <authorList>
            <person name="Jeong H."/>
            <person name="Jhang S.Y."/>
            <person name="Kim J.N."/>
        </authorList>
    </citation>
    <scope>NUCLEOTIDE SEQUENCE [LARGE SCALE GENOMIC DNA]</scope>
    <source>
        <strain evidence="1 2">K3R-10</strain>
    </source>
</reference>
<protein>
    <recommendedName>
        <fullName evidence="3">Outer membrane protein beta-barrel domain-containing protein</fullName>
    </recommendedName>
</protein>
<keyword evidence="2" id="KW-1185">Reference proteome</keyword>
<dbReference type="Proteomes" id="UP001232117">
    <property type="component" value="Chromosome"/>
</dbReference>
<name>A0ABY8NA29_9FLAO</name>
<evidence type="ECO:0008006" key="3">
    <source>
        <dbReference type="Google" id="ProtNLM"/>
    </source>
</evidence>